<protein>
    <submittedName>
        <fullName evidence="7">Related to fructosyl amino acid oxidase</fullName>
    </submittedName>
</protein>
<dbReference type="OrthoDB" id="2219495at2759"/>
<dbReference type="Pfam" id="PF01266">
    <property type="entry name" value="DAO"/>
    <property type="match status" value="1"/>
</dbReference>
<comment type="cofactor">
    <cofactor evidence="1">
        <name>FAD</name>
        <dbReference type="ChEBI" id="CHEBI:57692"/>
    </cofactor>
</comment>
<dbReference type="GO" id="GO:0050660">
    <property type="term" value="F:flavin adenine dinucleotide binding"/>
    <property type="evidence" value="ECO:0007669"/>
    <property type="project" value="InterPro"/>
</dbReference>
<evidence type="ECO:0000313" key="7">
    <source>
        <dbReference type="EMBL" id="SPO28358.1"/>
    </source>
</evidence>
<sequence length="524" mass="57143">MTSPQVDYLIVGAGVNGTSIATTLISLGFTVSVLDRSPDGFVAPDGASHDLNKIVRADYTDPNYCTLAKEAISRWRSSPVLSPFYHEVGVFFRSSDKGTVFKSMGEGSAEEYVENGVLHAGLERDRHLEVAAPGEAGLKREAYKLVNDKQVEEIMKGVGAEVKLGKGLQGMGQSQTGYFNPRGGWAEANNACRALLSHAVKLGVQVYPNSTVTSFTYNPSGKITGVKTTSGQTFSAKNVILAAGAWTSDLLTTLSSSSVPLEEGSKWMTRPSAQCVAVLRVTPSEAAQLKNSPVIINFSSGFYQFEPVLVGGEEWQMKIAYHSNGYLYPKPPIECTGKYPCFEDSIASKPTGTREIGAEGERSEDIGYEMAESTIPSSRLDQMLQELSQIYPTLATKDRIISTRVCWYSDTLDENWIIDTLNNHPHSSSSSSSSNKVKGENVWVVSGDSGHAYKFLPMIGDLFATIAGLSPNTRKLDLSRFRFNHQANLHNDKKIGKIVKSADSNRFDATKHSIKSQHNLRARL</sequence>
<evidence type="ECO:0000259" key="6">
    <source>
        <dbReference type="Pfam" id="PF01266"/>
    </source>
</evidence>
<dbReference type="GO" id="GO:0004657">
    <property type="term" value="F:proline dehydrogenase activity"/>
    <property type="evidence" value="ECO:0007669"/>
    <property type="project" value="TreeGrafter"/>
</dbReference>
<dbReference type="GO" id="GO:0008115">
    <property type="term" value="F:sarcosine oxidase activity"/>
    <property type="evidence" value="ECO:0007669"/>
    <property type="project" value="TreeGrafter"/>
</dbReference>
<evidence type="ECO:0000256" key="3">
    <source>
        <dbReference type="ARBA" id="ARBA00022630"/>
    </source>
</evidence>
<gene>
    <name evidence="7" type="ORF">UTRI_04755</name>
</gene>
<name>A0A5C3ED42_9BASI</name>
<evidence type="ECO:0000256" key="1">
    <source>
        <dbReference type="ARBA" id="ARBA00001974"/>
    </source>
</evidence>
<dbReference type="AlphaFoldDB" id="A0A5C3ED42"/>
<dbReference type="GO" id="GO:0050031">
    <property type="term" value="F:L-pipecolate oxidase activity"/>
    <property type="evidence" value="ECO:0007669"/>
    <property type="project" value="TreeGrafter"/>
</dbReference>
<accession>A0A5C3ED42</accession>
<evidence type="ECO:0000256" key="4">
    <source>
        <dbReference type="ARBA" id="ARBA00022827"/>
    </source>
</evidence>
<evidence type="ECO:0000313" key="8">
    <source>
        <dbReference type="Proteomes" id="UP000324022"/>
    </source>
</evidence>
<dbReference type="InterPro" id="IPR045170">
    <property type="entry name" value="MTOX"/>
</dbReference>
<proteinExistence type="inferred from homology"/>
<organism evidence="7 8">
    <name type="scientific">Ustilago trichophora</name>
    <dbReference type="NCBI Taxonomy" id="86804"/>
    <lineage>
        <taxon>Eukaryota</taxon>
        <taxon>Fungi</taxon>
        <taxon>Dikarya</taxon>
        <taxon>Basidiomycota</taxon>
        <taxon>Ustilaginomycotina</taxon>
        <taxon>Ustilaginomycetes</taxon>
        <taxon>Ustilaginales</taxon>
        <taxon>Ustilaginaceae</taxon>
        <taxon>Ustilago</taxon>
    </lineage>
</organism>
<keyword evidence="8" id="KW-1185">Reference proteome</keyword>
<dbReference type="SUPFAM" id="SSF51905">
    <property type="entry name" value="FAD/NAD(P)-binding domain"/>
    <property type="match status" value="1"/>
</dbReference>
<dbReference type="Gene3D" id="3.50.50.60">
    <property type="entry name" value="FAD/NAD(P)-binding domain"/>
    <property type="match status" value="1"/>
</dbReference>
<dbReference type="InterPro" id="IPR006076">
    <property type="entry name" value="FAD-dep_OxRdtase"/>
</dbReference>
<keyword evidence="5" id="KW-0560">Oxidoreductase</keyword>
<dbReference type="PANTHER" id="PTHR10961">
    <property type="entry name" value="PEROXISOMAL SARCOSINE OXIDASE"/>
    <property type="match status" value="1"/>
</dbReference>
<dbReference type="InterPro" id="IPR036188">
    <property type="entry name" value="FAD/NAD-bd_sf"/>
</dbReference>
<comment type="similarity">
    <text evidence="2">Belongs to the MSOX/MTOX family.</text>
</comment>
<evidence type="ECO:0000256" key="5">
    <source>
        <dbReference type="ARBA" id="ARBA00023002"/>
    </source>
</evidence>
<feature type="domain" description="FAD dependent oxidoreductase" evidence="6">
    <location>
        <begin position="7"/>
        <end position="464"/>
    </location>
</feature>
<keyword evidence="4" id="KW-0274">FAD</keyword>
<dbReference type="Gene3D" id="3.30.9.10">
    <property type="entry name" value="D-Amino Acid Oxidase, subunit A, domain 2"/>
    <property type="match status" value="1"/>
</dbReference>
<dbReference type="Proteomes" id="UP000324022">
    <property type="component" value="Unassembled WGS sequence"/>
</dbReference>
<reference evidence="7 8" key="1">
    <citation type="submission" date="2018-03" db="EMBL/GenBank/DDBJ databases">
        <authorList>
            <person name="Guldener U."/>
        </authorList>
    </citation>
    <scope>NUCLEOTIDE SEQUENCE [LARGE SCALE GENOMIC DNA]</scope>
    <source>
        <strain evidence="7 8">NBRC100155</strain>
    </source>
</reference>
<evidence type="ECO:0000256" key="2">
    <source>
        <dbReference type="ARBA" id="ARBA00010989"/>
    </source>
</evidence>
<dbReference type="PANTHER" id="PTHR10961:SF46">
    <property type="entry name" value="PEROXISOMAL SARCOSINE OXIDASE"/>
    <property type="match status" value="1"/>
</dbReference>
<keyword evidence="3" id="KW-0285">Flavoprotein</keyword>
<dbReference type="EMBL" id="OOIN01000022">
    <property type="protein sequence ID" value="SPO28358.1"/>
    <property type="molecule type" value="Genomic_DNA"/>
</dbReference>